<dbReference type="AlphaFoldDB" id="A0A1X2GZU0"/>
<evidence type="ECO:0000313" key="1">
    <source>
        <dbReference type="EMBL" id="ORX63184.1"/>
    </source>
</evidence>
<comment type="caution">
    <text evidence="1">The sequence shown here is derived from an EMBL/GenBank/DDBJ whole genome shotgun (WGS) entry which is preliminary data.</text>
</comment>
<reference evidence="1 2" key="1">
    <citation type="submission" date="2016-07" db="EMBL/GenBank/DDBJ databases">
        <title>Pervasive Adenine N6-methylation of Active Genes in Fungi.</title>
        <authorList>
            <consortium name="DOE Joint Genome Institute"/>
            <person name="Mondo S.J."/>
            <person name="Dannebaum R.O."/>
            <person name="Kuo R.C."/>
            <person name="Labutti K."/>
            <person name="Haridas S."/>
            <person name="Kuo A."/>
            <person name="Salamov A."/>
            <person name="Ahrendt S.R."/>
            <person name="Lipzen A."/>
            <person name="Sullivan W."/>
            <person name="Andreopoulos W.B."/>
            <person name="Clum A."/>
            <person name="Lindquist E."/>
            <person name="Daum C."/>
            <person name="Ramamoorthy G.K."/>
            <person name="Gryganskyi A."/>
            <person name="Culley D."/>
            <person name="Magnuson J.K."/>
            <person name="James T.Y."/>
            <person name="O'Malley M.A."/>
            <person name="Stajich J.E."/>
            <person name="Spatafora J.W."/>
            <person name="Visel A."/>
            <person name="Grigoriev I.V."/>
        </authorList>
    </citation>
    <scope>NUCLEOTIDE SEQUENCE [LARGE SCALE GENOMIC DNA]</scope>
    <source>
        <strain evidence="1 2">NRRL 3301</strain>
    </source>
</reference>
<dbReference type="OrthoDB" id="5599269at2759"/>
<dbReference type="InterPro" id="IPR027267">
    <property type="entry name" value="AH/BAR_dom_sf"/>
</dbReference>
<proteinExistence type="predicted"/>
<evidence type="ECO:0000313" key="2">
    <source>
        <dbReference type="Proteomes" id="UP000242146"/>
    </source>
</evidence>
<protein>
    <submittedName>
        <fullName evidence="1">Uncharacterized protein</fullName>
    </submittedName>
</protein>
<feature type="non-terminal residue" evidence="1">
    <location>
        <position position="66"/>
    </location>
</feature>
<dbReference type="STRING" id="101127.A0A1X2GZU0"/>
<keyword evidence="2" id="KW-1185">Reference proteome</keyword>
<organism evidence="1 2">
    <name type="scientific">Hesseltinella vesiculosa</name>
    <dbReference type="NCBI Taxonomy" id="101127"/>
    <lineage>
        <taxon>Eukaryota</taxon>
        <taxon>Fungi</taxon>
        <taxon>Fungi incertae sedis</taxon>
        <taxon>Mucoromycota</taxon>
        <taxon>Mucoromycotina</taxon>
        <taxon>Mucoromycetes</taxon>
        <taxon>Mucorales</taxon>
        <taxon>Cunninghamellaceae</taxon>
        <taxon>Hesseltinella</taxon>
    </lineage>
</organism>
<dbReference type="Gene3D" id="1.20.1270.60">
    <property type="entry name" value="Arfaptin homology (AH) domain/BAR domain"/>
    <property type="match status" value="1"/>
</dbReference>
<dbReference type="EMBL" id="MCGT01000001">
    <property type="protein sequence ID" value="ORX63184.1"/>
    <property type="molecule type" value="Genomic_DNA"/>
</dbReference>
<accession>A0A1X2GZU0</accession>
<gene>
    <name evidence="1" type="ORF">DM01DRAFT_1267041</name>
</gene>
<dbReference type="Proteomes" id="UP000242146">
    <property type="component" value="Unassembled WGS sequence"/>
</dbReference>
<sequence>MTFKDLQYSIGKLSSDVQSHMAKNNPLHNQNTKALSVWISHERHDLAAMKTLAYQKQDTNNSFREW</sequence>
<name>A0A1X2GZU0_9FUNG</name>